<feature type="compositionally biased region" description="Polar residues" evidence="2">
    <location>
        <begin position="153"/>
        <end position="172"/>
    </location>
</feature>
<sequence>LAARDGCDKIKRRNKAFFGSLRMAHSNSLDDIDQSILDARAALEEVKQDLQEKLHRWHTVEILCGFPIISNPGLSSLKQALGRDTGSTNRLPGNLLAPVSIDEADEDMPPTAFLSTLQNSSTACDRPRTWSAGYSTATLPSSGRNSTFHKHQTTTGSTGSLTHVGKASSSCSTGGGHVRNGSRDNELQGLSVGSTSANGTMGSSSSSVVFHLGENPQHERTSSSTSLSPVSTSSTNGHHLGHVQNHHGQTRTGYNQSMSYPPYSHNTTSTPVLSAGLSKNGSSGNLLASNTIPRGVGNSSLKIGNPASGNHISAKSTSPLPSASTANIAFNSIDGADAKLLFNDSGDVINNNMLNLSSVSNSGHPISSVTVPHSVSMIISSQHQPLNQSSHHEDSDAISLDSIPRSQSQSALSRGRLARNPELDISSIESLHSSRAEGSEGLAERKSKKNKFLPNFLKGKGKQKTK</sequence>
<dbReference type="Gene3D" id="1.10.287.3550">
    <property type="match status" value="1"/>
</dbReference>
<feature type="non-terminal residue" evidence="4">
    <location>
        <position position="1"/>
    </location>
</feature>
<dbReference type="InterPro" id="IPR032393">
    <property type="entry name" value="SOAR_STIM1/2"/>
</dbReference>
<evidence type="ECO:0000256" key="1">
    <source>
        <dbReference type="SAM" id="Coils"/>
    </source>
</evidence>
<dbReference type="EMBL" id="HACG01029841">
    <property type="protein sequence ID" value="CEK76706.1"/>
    <property type="molecule type" value="Transcribed_RNA"/>
</dbReference>
<evidence type="ECO:0000256" key="2">
    <source>
        <dbReference type="SAM" id="MobiDB-lite"/>
    </source>
</evidence>
<dbReference type="GO" id="GO:0005246">
    <property type="term" value="F:calcium channel regulator activity"/>
    <property type="evidence" value="ECO:0007669"/>
    <property type="project" value="InterPro"/>
</dbReference>
<dbReference type="GO" id="GO:0005886">
    <property type="term" value="C:plasma membrane"/>
    <property type="evidence" value="ECO:0007669"/>
    <property type="project" value="TreeGrafter"/>
</dbReference>
<feature type="region of interest" description="Disordered" evidence="2">
    <location>
        <begin position="141"/>
        <end position="267"/>
    </location>
</feature>
<dbReference type="Pfam" id="PF16533">
    <property type="entry name" value="SOAR"/>
    <property type="match status" value="1"/>
</dbReference>
<dbReference type="InterPro" id="IPR037608">
    <property type="entry name" value="STIM1/2"/>
</dbReference>
<organism evidence="4">
    <name type="scientific">Arion vulgaris</name>
    <dbReference type="NCBI Taxonomy" id="1028688"/>
    <lineage>
        <taxon>Eukaryota</taxon>
        <taxon>Metazoa</taxon>
        <taxon>Spiralia</taxon>
        <taxon>Lophotrochozoa</taxon>
        <taxon>Mollusca</taxon>
        <taxon>Gastropoda</taxon>
        <taxon>Heterobranchia</taxon>
        <taxon>Euthyneura</taxon>
        <taxon>Panpulmonata</taxon>
        <taxon>Eupulmonata</taxon>
        <taxon>Stylommatophora</taxon>
        <taxon>Helicina</taxon>
        <taxon>Arionoidea</taxon>
        <taxon>Arionidae</taxon>
        <taxon>Arion</taxon>
    </lineage>
</organism>
<dbReference type="GO" id="GO:0005783">
    <property type="term" value="C:endoplasmic reticulum"/>
    <property type="evidence" value="ECO:0007669"/>
    <property type="project" value="TreeGrafter"/>
</dbReference>
<dbReference type="GO" id="GO:0006874">
    <property type="term" value="P:intracellular calcium ion homeostasis"/>
    <property type="evidence" value="ECO:0007669"/>
    <property type="project" value="TreeGrafter"/>
</dbReference>
<feature type="coiled-coil region" evidence="1">
    <location>
        <begin position="29"/>
        <end position="56"/>
    </location>
</feature>
<feature type="compositionally biased region" description="Low complexity" evidence="2">
    <location>
        <begin position="222"/>
        <end position="235"/>
    </location>
</feature>
<feature type="compositionally biased region" description="Polar residues" evidence="2">
    <location>
        <begin position="250"/>
        <end position="267"/>
    </location>
</feature>
<protein>
    <recommendedName>
        <fullName evidence="3">STIM1/2 Orai1-activating region domain-containing protein</fullName>
    </recommendedName>
</protein>
<feature type="domain" description="STIM1/2 Orai1-activating region" evidence="3">
    <location>
        <begin position="2"/>
        <end position="68"/>
    </location>
</feature>
<dbReference type="PANTHER" id="PTHR15136:SF5">
    <property type="entry name" value="STROMAL INTERACTION MOLECULE HOMOLOG"/>
    <property type="match status" value="1"/>
</dbReference>
<reference evidence="4" key="1">
    <citation type="submission" date="2014-12" db="EMBL/GenBank/DDBJ databases">
        <title>Insight into the proteome of Arion vulgaris.</title>
        <authorList>
            <person name="Aradska J."/>
            <person name="Bulat T."/>
            <person name="Smidak R."/>
            <person name="Sarate P."/>
            <person name="Gangsoo J."/>
            <person name="Sialana F."/>
            <person name="Bilban M."/>
            <person name="Lubec G."/>
        </authorList>
    </citation>
    <scope>NUCLEOTIDE SEQUENCE</scope>
    <source>
        <tissue evidence="4">Skin</tissue>
    </source>
</reference>
<gene>
    <name evidence="4" type="primary">ORF101158</name>
</gene>
<dbReference type="AlphaFoldDB" id="A0A0B7A9M6"/>
<accession>A0A0B7A9M6</accession>
<dbReference type="GO" id="GO:0002115">
    <property type="term" value="P:store-operated calcium entry"/>
    <property type="evidence" value="ECO:0007669"/>
    <property type="project" value="TreeGrafter"/>
</dbReference>
<dbReference type="GO" id="GO:0005509">
    <property type="term" value="F:calcium ion binding"/>
    <property type="evidence" value="ECO:0007669"/>
    <property type="project" value="TreeGrafter"/>
</dbReference>
<evidence type="ECO:0000313" key="4">
    <source>
        <dbReference type="EMBL" id="CEK76706.1"/>
    </source>
</evidence>
<evidence type="ECO:0000259" key="3">
    <source>
        <dbReference type="Pfam" id="PF16533"/>
    </source>
</evidence>
<keyword evidence="1" id="KW-0175">Coiled coil</keyword>
<feature type="compositionally biased region" description="Basic and acidic residues" evidence="2">
    <location>
        <begin position="432"/>
        <end position="445"/>
    </location>
</feature>
<feature type="compositionally biased region" description="Basic residues" evidence="2">
    <location>
        <begin position="239"/>
        <end position="249"/>
    </location>
</feature>
<feature type="compositionally biased region" description="Low complexity" evidence="2">
    <location>
        <begin position="193"/>
        <end position="207"/>
    </location>
</feature>
<name>A0A0B7A9M6_9EUPU</name>
<proteinExistence type="predicted"/>
<feature type="region of interest" description="Disordered" evidence="2">
    <location>
        <begin position="403"/>
        <end position="466"/>
    </location>
</feature>
<dbReference type="PANTHER" id="PTHR15136">
    <property type="entry name" value="STROMAL INTERACTION MOLECULE HOMOLOG"/>
    <property type="match status" value="1"/>
</dbReference>